<dbReference type="GO" id="GO:0003700">
    <property type="term" value="F:DNA-binding transcription factor activity"/>
    <property type="evidence" value="ECO:0007669"/>
    <property type="project" value="TreeGrafter"/>
</dbReference>
<dbReference type="InterPro" id="IPR011075">
    <property type="entry name" value="TetR_C"/>
</dbReference>
<name>A0A840IXG3_9PSEU</name>
<dbReference type="SUPFAM" id="SSF48498">
    <property type="entry name" value="Tetracyclin repressor-like, C-terminal domain"/>
    <property type="match status" value="1"/>
</dbReference>
<dbReference type="PROSITE" id="PS50977">
    <property type="entry name" value="HTH_TETR_2"/>
    <property type="match status" value="1"/>
</dbReference>
<dbReference type="Pfam" id="PF00440">
    <property type="entry name" value="TetR_N"/>
    <property type="match status" value="1"/>
</dbReference>
<dbReference type="Proteomes" id="UP000581769">
    <property type="component" value="Unassembled WGS sequence"/>
</dbReference>
<evidence type="ECO:0000256" key="2">
    <source>
        <dbReference type="ARBA" id="ARBA00023125"/>
    </source>
</evidence>
<accession>A0A840IXG3</accession>
<dbReference type="Gene3D" id="1.10.10.60">
    <property type="entry name" value="Homeodomain-like"/>
    <property type="match status" value="1"/>
</dbReference>
<dbReference type="EMBL" id="JACHMG010000001">
    <property type="protein sequence ID" value="MBB4686189.1"/>
    <property type="molecule type" value="Genomic_DNA"/>
</dbReference>
<dbReference type="PANTHER" id="PTHR30055:SF148">
    <property type="entry name" value="TETR-FAMILY TRANSCRIPTIONAL REGULATOR"/>
    <property type="match status" value="1"/>
</dbReference>
<dbReference type="Gene3D" id="1.10.357.10">
    <property type="entry name" value="Tetracycline Repressor, domain 2"/>
    <property type="match status" value="1"/>
</dbReference>
<evidence type="ECO:0000256" key="1">
    <source>
        <dbReference type="ARBA" id="ARBA00023015"/>
    </source>
</evidence>
<dbReference type="AlphaFoldDB" id="A0A840IXG3"/>
<dbReference type="Pfam" id="PF16859">
    <property type="entry name" value="TetR_C_11"/>
    <property type="match status" value="1"/>
</dbReference>
<dbReference type="InterPro" id="IPR036271">
    <property type="entry name" value="Tet_transcr_reg_TetR-rel_C_sf"/>
</dbReference>
<dbReference type="InterPro" id="IPR001387">
    <property type="entry name" value="Cro/C1-type_HTH"/>
</dbReference>
<dbReference type="InterPro" id="IPR050109">
    <property type="entry name" value="HTH-type_TetR-like_transc_reg"/>
</dbReference>
<dbReference type="SUPFAM" id="SSF46689">
    <property type="entry name" value="Homeodomain-like"/>
    <property type="match status" value="1"/>
</dbReference>
<evidence type="ECO:0000256" key="3">
    <source>
        <dbReference type="ARBA" id="ARBA00023163"/>
    </source>
</evidence>
<dbReference type="GO" id="GO:0000976">
    <property type="term" value="F:transcription cis-regulatory region binding"/>
    <property type="evidence" value="ECO:0007669"/>
    <property type="project" value="TreeGrafter"/>
</dbReference>
<comment type="caution">
    <text evidence="6">The sequence shown here is derived from an EMBL/GenBank/DDBJ whole genome shotgun (WGS) entry which is preliminary data.</text>
</comment>
<keyword evidence="7" id="KW-1185">Reference proteome</keyword>
<reference evidence="6 7" key="1">
    <citation type="submission" date="2020-08" db="EMBL/GenBank/DDBJ databases">
        <title>Sequencing the genomes of 1000 actinobacteria strains.</title>
        <authorList>
            <person name="Klenk H.-P."/>
        </authorList>
    </citation>
    <scope>NUCLEOTIDE SEQUENCE [LARGE SCALE GENOMIC DNA]</scope>
    <source>
        <strain evidence="6 7">DSM 45859</strain>
    </source>
</reference>
<protein>
    <submittedName>
        <fullName evidence="6">AcrR family transcriptional regulator</fullName>
    </submittedName>
</protein>
<gene>
    <name evidence="6" type="ORF">BJY18_003674</name>
</gene>
<evidence type="ECO:0000259" key="5">
    <source>
        <dbReference type="PROSITE" id="PS50977"/>
    </source>
</evidence>
<proteinExistence type="predicted"/>
<evidence type="ECO:0000313" key="6">
    <source>
        <dbReference type="EMBL" id="MBB4686189.1"/>
    </source>
</evidence>
<sequence length="203" mass="22151">MSEVTVPAGRRHHGNRYGRSEQARHAVLAAADDVLVEFGFGGLTIERIAARAGVAKQTIYRWWSSKVDILLDALGDDLAEDLVPPDHGELRRDLSEHLAAVAAFLTVADAGAMFRVLLGQAQHDPDLAARLRAEHLSGQRARDRLPLERAVARGELSADTDVERAVEALMAPIHYRVLVTGEPVPVEFTEDLVDRFLADHAGA</sequence>
<dbReference type="RefSeq" id="WP_184781099.1">
    <property type="nucleotide sequence ID" value="NZ_JACHMG010000001.1"/>
</dbReference>
<feature type="domain" description="HTH tetR-type" evidence="5">
    <location>
        <begin position="21"/>
        <end position="81"/>
    </location>
</feature>
<organism evidence="6 7">
    <name type="scientific">Amycolatopsis jiangsuensis</name>
    <dbReference type="NCBI Taxonomy" id="1181879"/>
    <lineage>
        <taxon>Bacteria</taxon>
        <taxon>Bacillati</taxon>
        <taxon>Actinomycetota</taxon>
        <taxon>Actinomycetes</taxon>
        <taxon>Pseudonocardiales</taxon>
        <taxon>Pseudonocardiaceae</taxon>
        <taxon>Amycolatopsis</taxon>
    </lineage>
</organism>
<evidence type="ECO:0000256" key="4">
    <source>
        <dbReference type="PROSITE-ProRule" id="PRU00335"/>
    </source>
</evidence>
<feature type="DNA-binding region" description="H-T-H motif" evidence="4">
    <location>
        <begin position="44"/>
        <end position="63"/>
    </location>
</feature>
<keyword evidence="1" id="KW-0805">Transcription regulation</keyword>
<dbReference type="PRINTS" id="PR00455">
    <property type="entry name" value="HTHTETR"/>
</dbReference>
<keyword evidence="3" id="KW-0804">Transcription</keyword>
<dbReference type="PANTHER" id="PTHR30055">
    <property type="entry name" value="HTH-TYPE TRANSCRIPTIONAL REGULATOR RUTR"/>
    <property type="match status" value="1"/>
</dbReference>
<dbReference type="InterPro" id="IPR001647">
    <property type="entry name" value="HTH_TetR"/>
</dbReference>
<dbReference type="InterPro" id="IPR009057">
    <property type="entry name" value="Homeodomain-like_sf"/>
</dbReference>
<evidence type="ECO:0000313" key="7">
    <source>
        <dbReference type="Proteomes" id="UP000581769"/>
    </source>
</evidence>
<keyword evidence="2 4" id="KW-0238">DNA-binding</keyword>
<dbReference type="CDD" id="cd00093">
    <property type="entry name" value="HTH_XRE"/>
    <property type="match status" value="1"/>
</dbReference>